<accession>A0A501XPY1</accession>
<evidence type="ECO:0000313" key="3">
    <source>
        <dbReference type="Proteomes" id="UP000319897"/>
    </source>
</evidence>
<dbReference type="OrthoDB" id="9807407at2"/>
<dbReference type="InterPro" id="IPR037523">
    <property type="entry name" value="VOC_core"/>
</dbReference>
<dbReference type="EMBL" id="VFSU01000019">
    <property type="protein sequence ID" value="TPE62167.1"/>
    <property type="molecule type" value="Genomic_DNA"/>
</dbReference>
<dbReference type="Gene3D" id="3.10.180.10">
    <property type="entry name" value="2,3-Dihydroxybiphenyl 1,2-Dioxygenase, domain 1"/>
    <property type="match status" value="1"/>
</dbReference>
<dbReference type="PANTHER" id="PTHR35006">
    <property type="entry name" value="GLYOXALASE FAMILY PROTEIN (AFU_ORTHOLOGUE AFUA_5G14830)"/>
    <property type="match status" value="1"/>
</dbReference>
<dbReference type="AlphaFoldDB" id="A0A501XPY1"/>
<dbReference type="PROSITE" id="PS51819">
    <property type="entry name" value="VOC"/>
    <property type="match status" value="1"/>
</dbReference>
<dbReference type="InterPro" id="IPR004360">
    <property type="entry name" value="Glyas_Fos-R_dOase_dom"/>
</dbReference>
<dbReference type="SUPFAM" id="SSF54593">
    <property type="entry name" value="Glyoxalase/Bleomycin resistance protein/Dihydroxybiphenyl dioxygenase"/>
    <property type="match status" value="1"/>
</dbReference>
<dbReference type="CDD" id="cd07262">
    <property type="entry name" value="VOC_like"/>
    <property type="match status" value="1"/>
</dbReference>
<gene>
    <name evidence="2" type="ORF">FJQ54_06435</name>
</gene>
<dbReference type="Pfam" id="PF00903">
    <property type="entry name" value="Glyoxalase"/>
    <property type="match status" value="1"/>
</dbReference>
<dbReference type="Proteomes" id="UP000319897">
    <property type="component" value="Unassembled WGS sequence"/>
</dbReference>
<keyword evidence="3" id="KW-1185">Reference proteome</keyword>
<comment type="caution">
    <text evidence="2">The sequence shown here is derived from an EMBL/GenBank/DDBJ whole genome shotgun (WGS) entry which is preliminary data.</text>
</comment>
<evidence type="ECO:0000313" key="2">
    <source>
        <dbReference type="EMBL" id="TPE62167.1"/>
    </source>
</evidence>
<reference evidence="2 3" key="1">
    <citation type="submission" date="2019-06" db="EMBL/GenBank/DDBJ databases">
        <authorList>
            <person name="Lee I."/>
            <person name="Jang G.I."/>
            <person name="Hwang C.Y."/>
        </authorList>
    </citation>
    <scope>NUCLEOTIDE SEQUENCE [LARGE SCALE GENOMIC DNA]</scope>
    <source>
        <strain evidence="2 3">PAMC 28131</strain>
    </source>
</reference>
<organism evidence="2 3">
    <name type="scientific">Sandaracinobacter neustonicus</name>
    <dbReference type="NCBI Taxonomy" id="1715348"/>
    <lineage>
        <taxon>Bacteria</taxon>
        <taxon>Pseudomonadati</taxon>
        <taxon>Pseudomonadota</taxon>
        <taxon>Alphaproteobacteria</taxon>
        <taxon>Sphingomonadales</taxon>
        <taxon>Sphingosinicellaceae</taxon>
        <taxon>Sandaracinobacter</taxon>
    </lineage>
</organism>
<proteinExistence type="predicted"/>
<protein>
    <submittedName>
        <fullName evidence="2">VOC family protein</fullName>
    </submittedName>
</protein>
<name>A0A501XPY1_9SPHN</name>
<sequence length="129" mass="13163">MAVADSIISHVSVPVADIAAARRFYDAVLGALGYGVVMDAGPHGVAYGSAFPEFWIGHALEGQGAPGNGVHVAFLAPDRAAVDAFHAAALAAGGTDEGAPGLRPHYDANYYGAFVRDPDGNKIEAMLIG</sequence>
<evidence type="ECO:0000259" key="1">
    <source>
        <dbReference type="PROSITE" id="PS51819"/>
    </source>
</evidence>
<feature type="domain" description="VOC" evidence="1">
    <location>
        <begin position="7"/>
        <end position="128"/>
    </location>
</feature>
<dbReference type="PANTHER" id="PTHR35006:SF2">
    <property type="entry name" value="GLYOXALASE FAMILY PROTEIN (AFU_ORTHOLOGUE AFUA_5G14830)"/>
    <property type="match status" value="1"/>
</dbReference>
<dbReference type="InterPro" id="IPR029068">
    <property type="entry name" value="Glyas_Bleomycin-R_OHBP_Dase"/>
</dbReference>